<accession>A0A0J7KCB7</accession>
<name>A0A0J7KCB7_LASNI</name>
<proteinExistence type="predicted"/>
<dbReference type="Proteomes" id="UP000036403">
    <property type="component" value="Unassembled WGS sequence"/>
</dbReference>
<keyword evidence="2" id="KW-1185">Reference proteome</keyword>
<evidence type="ECO:0000313" key="2">
    <source>
        <dbReference type="Proteomes" id="UP000036403"/>
    </source>
</evidence>
<gene>
    <name evidence="1" type="ORF">RF55_12726</name>
</gene>
<comment type="caution">
    <text evidence="1">The sequence shown here is derived from an EMBL/GenBank/DDBJ whole genome shotgun (WGS) entry which is preliminary data.</text>
</comment>
<dbReference type="PaxDb" id="67767-A0A0J7KCB7"/>
<dbReference type="AlphaFoldDB" id="A0A0J7KCB7"/>
<evidence type="ECO:0000313" key="1">
    <source>
        <dbReference type="EMBL" id="KMQ87874.1"/>
    </source>
</evidence>
<organism evidence="1 2">
    <name type="scientific">Lasius niger</name>
    <name type="common">Black garden ant</name>
    <dbReference type="NCBI Taxonomy" id="67767"/>
    <lineage>
        <taxon>Eukaryota</taxon>
        <taxon>Metazoa</taxon>
        <taxon>Ecdysozoa</taxon>
        <taxon>Arthropoda</taxon>
        <taxon>Hexapoda</taxon>
        <taxon>Insecta</taxon>
        <taxon>Pterygota</taxon>
        <taxon>Neoptera</taxon>
        <taxon>Endopterygota</taxon>
        <taxon>Hymenoptera</taxon>
        <taxon>Apocrita</taxon>
        <taxon>Aculeata</taxon>
        <taxon>Formicoidea</taxon>
        <taxon>Formicidae</taxon>
        <taxon>Formicinae</taxon>
        <taxon>Lasius</taxon>
        <taxon>Lasius</taxon>
    </lineage>
</organism>
<dbReference type="EMBL" id="LBMM01009790">
    <property type="protein sequence ID" value="KMQ87874.1"/>
    <property type="molecule type" value="Genomic_DNA"/>
</dbReference>
<sequence>MRSEIPSWAGLSPAVAVTVFRRNHFFKKAAAKYYFSVLLRSSALRDLPVLLPRFSVPRDLPVLQNPLLCETFQFYGIFCSPRFQYYFLDPLLYKTVQYFECPEKET</sequence>
<protein>
    <submittedName>
        <fullName evidence="1">Uncharacterized protein</fullName>
    </submittedName>
</protein>
<reference evidence="1 2" key="1">
    <citation type="submission" date="2015-04" db="EMBL/GenBank/DDBJ databases">
        <title>Lasius niger genome sequencing.</title>
        <authorList>
            <person name="Konorov E.A."/>
            <person name="Nikitin M.A."/>
            <person name="Kirill M.V."/>
            <person name="Chang P."/>
        </authorList>
    </citation>
    <scope>NUCLEOTIDE SEQUENCE [LARGE SCALE GENOMIC DNA]</scope>
    <source>
        <tissue evidence="1">Whole</tissue>
    </source>
</reference>